<name>A0ABU9ANS0_9BACT</name>
<dbReference type="EMBL" id="JBBUKT010000001">
    <property type="protein sequence ID" value="MEK7949346.1"/>
    <property type="molecule type" value="Genomic_DNA"/>
</dbReference>
<dbReference type="Proteomes" id="UP001371305">
    <property type="component" value="Unassembled WGS sequence"/>
</dbReference>
<sequence length="220" mass="24259">MDTMHEVMENLRGGDHAALFYRTRAEQLAVVVPFVAIGLKRGERCLYIAEENCVATIIDELEKGGVDVAAAQKSGALTISTKHDTYLRHGIFEPAKMTADLMHEVTESIRLGYTAFRATGEMSWALTLPSALAELSDYETRLHAQFPGQFVGLCQYDERSFSPRVIADMIRIHPIVIARGKLMQNRFHQAGATVETLLPDLVTVDQVVDSNIDVPAALAS</sequence>
<protein>
    <submittedName>
        <fullName evidence="2">MEDS domain-containing protein</fullName>
    </submittedName>
</protein>
<dbReference type="RefSeq" id="WP_341402763.1">
    <property type="nucleotide sequence ID" value="NZ_JBBUKT010000001.1"/>
</dbReference>
<evidence type="ECO:0000313" key="3">
    <source>
        <dbReference type="Proteomes" id="UP001371305"/>
    </source>
</evidence>
<dbReference type="Pfam" id="PF14417">
    <property type="entry name" value="MEDS"/>
    <property type="match status" value="1"/>
</dbReference>
<organism evidence="2 3">
    <name type="scientific">Luteolibacter soli</name>
    <dbReference type="NCBI Taxonomy" id="3135280"/>
    <lineage>
        <taxon>Bacteria</taxon>
        <taxon>Pseudomonadati</taxon>
        <taxon>Verrucomicrobiota</taxon>
        <taxon>Verrucomicrobiia</taxon>
        <taxon>Verrucomicrobiales</taxon>
        <taxon>Verrucomicrobiaceae</taxon>
        <taxon>Luteolibacter</taxon>
    </lineage>
</organism>
<keyword evidence="3" id="KW-1185">Reference proteome</keyword>
<feature type="domain" description="MEDS" evidence="1">
    <location>
        <begin position="15"/>
        <end position="174"/>
    </location>
</feature>
<proteinExistence type="predicted"/>
<reference evidence="2 3" key="1">
    <citation type="submission" date="2024-04" db="EMBL/GenBank/DDBJ databases">
        <title>Luteolibacter sp. isolated from soil.</title>
        <authorList>
            <person name="An J."/>
        </authorList>
    </citation>
    <scope>NUCLEOTIDE SEQUENCE [LARGE SCALE GENOMIC DNA]</scope>
    <source>
        <strain evidence="2 3">Y139</strain>
    </source>
</reference>
<comment type="caution">
    <text evidence="2">The sequence shown here is derived from an EMBL/GenBank/DDBJ whole genome shotgun (WGS) entry which is preliminary data.</text>
</comment>
<gene>
    <name evidence="2" type="ORF">WKV53_02500</name>
</gene>
<dbReference type="InterPro" id="IPR025847">
    <property type="entry name" value="MEDS_domain"/>
</dbReference>
<accession>A0ABU9ANS0</accession>
<evidence type="ECO:0000313" key="2">
    <source>
        <dbReference type="EMBL" id="MEK7949346.1"/>
    </source>
</evidence>
<evidence type="ECO:0000259" key="1">
    <source>
        <dbReference type="Pfam" id="PF14417"/>
    </source>
</evidence>